<dbReference type="InterPro" id="IPR003658">
    <property type="entry name" value="Anti-sigma_ant"/>
</dbReference>
<comment type="similarity">
    <text evidence="1 2">Belongs to the anti-sigma-factor antagonist family.</text>
</comment>
<dbReference type="NCBIfam" id="TIGR00377">
    <property type="entry name" value="ant_ant_sig"/>
    <property type="match status" value="1"/>
</dbReference>
<dbReference type="CDD" id="cd07043">
    <property type="entry name" value="STAS_anti-anti-sigma_factors"/>
    <property type="match status" value="1"/>
</dbReference>
<dbReference type="Pfam" id="PF01740">
    <property type="entry name" value="STAS"/>
    <property type="match status" value="1"/>
</dbReference>
<organism evidence="4 5">
    <name type="scientific">Actinomadura algeriensis</name>
    <dbReference type="NCBI Taxonomy" id="1679523"/>
    <lineage>
        <taxon>Bacteria</taxon>
        <taxon>Bacillati</taxon>
        <taxon>Actinomycetota</taxon>
        <taxon>Actinomycetes</taxon>
        <taxon>Streptosporangiales</taxon>
        <taxon>Thermomonosporaceae</taxon>
        <taxon>Actinomadura</taxon>
    </lineage>
</organism>
<reference evidence="4 5" key="1">
    <citation type="submission" date="2020-10" db="EMBL/GenBank/DDBJ databases">
        <title>Sequencing the genomes of 1000 actinobacteria strains.</title>
        <authorList>
            <person name="Klenk H.-P."/>
        </authorList>
    </citation>
    <scope>NUCLEOTIDE SEQUENCE [LARGE SCALE GENOMIC DNA]</scope>
    <source>
        <strain evidence="4 5">DSM 46744</strain>
    </source>
</reference>
<dbReference type="InterPro" id="IPR036513">
    <property type="entry name" value="STAS_dom_sf"/>
</dbReference>
<protein>
    <recommendedName>
        <fullName evidence="2">Anti-sigma factor antagonist</fullName>
    </recommendedName>
</protein>
<dbReference type="EMBL" id="JADBDZ010000001">
    <property type="protein sequence ID" value="MBE1535818.1"/>
    <property type="molecule type" value="Genomic_DNA"/>
</dbReference>
<feature type="domain" description="STAS" evidence="3">
    <location>
        <begin position="71"/>
        <end position="166"/>
    </location>
</feature>
<comment type="caution">
    <text evidence="4">The sequence shown here is derived from an EMBL/GenBank/DDBJ whole genome shotgun (WGS) entry which is preliminary data.</text>
</comment>
<dbReference type="PROSITE" id="PS50801">
    <property type="entry name" value="STAS"/>
    <property type="match status" value="1"/>
</dbReference>
<evidence type="ECO:0000313" key="5">
    <source>
        <dbReference type="Proteomes" id="UP000627838"/>
    </source>
</evidence>
<dbReference type="SUPFAM" id="SSF52091">
    <property type="entry name" value="SpoIIaa-like"/>
    <property type="match status" value="1"/>
</dbReference>
<dbReference type="PANTHER" id="PTHR33495:SF2">
    <property type="entry name" value="ANTI-SIGMA FACTOR ANTAGONIST TM_1081-RELATED"/>
    <property type="match status" value="1"/>
</dbReference>
<sequence length="166" mass="17207">MPTVLTRAATEPCGLGANVMTKNAAGRPGRPGPEIRCTGTAVLAPPRDSGVPQGLPGLGIEVARVHGETAVVAVSGEIDLHTADTLRARLVGLHATGLRHLVVDFAAVAFCDATGLGSLVAAHNEISADGGRISLARVRPAQRRLLRITGLHRLFPLHNDPDEACV</sequence>
<proteinExistence type="inferred from homology"/>
<accession>A0ABR9JZK3</accession>
<dbReference type="Proteomes" id="UP000627838">
    <property type="component" value="Unassembled WGS sequence"/>
</dbReference>
<keyword evidence="5" id="KW-1185">Reference proteome</keyword>
<dbReference type="RefSeq" id="WP_225961359.1">
    <property type="nucleotide sequence ID" value="NZ_JADBDZ010000001.1"/>
</dbReference>
<evidence type="ECO:0000256" key="1">
    <source>
        <dbReference type="ARBA" id="ARBA00009013"/>
    </source>
</evidence>
<dbReference type="Gene3D" id="3.30.750.24">
    <property type="entry name" value="STAS domain"/>
    <property type="match status" value="1"/>
</dbReference>
<dbReference type="InterPro" id="IPR002645">
    <property type="entry name" value="STAS_dom"/>
</dbReference>
<evidence type="ECO:0000313" key="4">
    <source>
        <dbReference type="EMBL" id="MBE1535818.1"/>
    </source>
</evidence>
<name>A0ABR9JZK3_9ACTN</name>
<evidence type="ECO:0000259" key="3">
    <source>
        <dbReference type="PROSITE" id="PS50801"/>
    </source>
</evidence>
<dbReference type="PANTHER" id="PTHR33495">
    <property type="entry name" value="ANTI-SIGMA FACTOR ANTAGONIST TM_1081-RELATED-RELATED"/>
    <property type="match status" value="1"/>
</dbReference>
<evidence type="ECO:0000256" key="2">
    <source>
        <dbReference type="RuleBase" id="RU003749"/>
    </source>
</evidence>
<gene>
    <name evidence="4" type="ORF">H4W34_005651</name>
</gene>